<accession>A0AAV4FUV4</accession>
<organism evidence="2 3">
    <name type="scientific">Elysia marginata</name>
    <dbReference type="NCBI Taxonomy" id="1093978"/>
    <lineage>
        <taxon>Eukaryota</taxon>
        <taxon>Metazoa</taxon>
        <taxon>Spiralia</taxon>
        <taxon>Lophotrochozoa</taxon>
        <taxon>Mollusca</taxon>
        <taxon>Gastropoda</taxon>
        <taxon>Heterobranchia</taxon>
        <taxon>Euthyneura</taxon>
        <taxon>Panpulmonata</taxon>
        <taxon>Sacoglossa</taxon>
        <taxon>Placobranchoidea</taxon>
        <taxon>Plakobranchidae</taxon>
        <taxon>Elysia</taxon>
    </lineage>
</organism>
<keyword evidence="3" id="KW-1185">Reference proteome</keyword>
<dbReference type="Proteomes" id="UP000762676">
    <property type="component" value="Unassembled WGS sequence"/>
</dbReference>
<evidence type="ECO:0000313" key="2">
    <source>
        <dbReference type="EMBL" id="GFR76040.1"/>
    </source>
</evidence>
<comment type="caution">
    <text evidence="2">The sequence shown here is derived from an EMBL/GenBank/DDBJ whole genome shotgun (WGS) entry which is preliminary data.</text>
</comment>
<proteinExistence type="predicted"/>
<feature type="region of interest" description="Disordered" evidence="1">
    <location>
        <begin position="140"/>
        <end position="165"/>
    </location>
</feature>
<protein>
    <submittedName>
        <fullName evidence="2">Uncharacterized protein</fullName>
    </submittedName>
</protein>
<feature type="compositionally biased region" description="Basic and acidic residues" evidence="1">
    <location>
        <begin position="140"/>
        <end position="151"/>
    </location>
</feature>
<name>A0AAV4FUV4_9GAST</name>
<dbReference type="AlphaFoldDB" id="A0AAV4FUV4"/>
<reference evidence="2 3" key="1">
    <citation type="journal article" date="2021" name="Elife">
        <title>Chloroplast acquisition without the gene transfer in kleptoplastic sea slugs, Plakobranchus ocellatus.</title>
        <authorList>
            <person name="Maeda T."/>
            <person name="Takahashi S."/>
            <person name="Yoshida T."/>
            <person name="Shimamura S."/>
            <person name="Takaki Y."/>
            <person name="Nagai Y."/>
            <person name="Toyoda A."/>
            <person name="Suzuki Y."/>
            <person name="Arimoto A."/>
            <person name="Ishii H."/>
            <person name="Satoh N."/>
            <person name="Nishiyama T."/>
            <person name="Hasebe M."/>
            <person name="Maruyama T."/>
            <person name="Minagawa J."/>
            <person name="Obokata J."/>
            <person name="Shigenobu S."/>
        </authorList>
    </citation>
    <scope>NUCLEOTIDE SEQUENCE [LARGE SCALE GENOMIC DNA]</scope>
</reference>
<evidence type="ECO:0000313" key="3">
    <source>
        <dbReference type="Proteomes" id="UP000762676"/>
    </source>
</evidence>
<dbReference type="EMBL" id="BMAT01011622">
    <property type="protein sequence ID" value="GFR76040.1"/>
    <property type="molecule type" value="Genomic_DNA"/>
</dbReference>
<evidence type="ECO:0000256" key="1">
    <source>
        <dbReference type="SAM" id="MobiDB-lite"/>
    </source>
</evidence>
<sequence length="420" mass="47850">MSVLRTITTTTTTTTMDEIIEKLSATFVTKTLSGDSSCHKRRDYPDVSGLELFYLSTANNKDRWIGDECNMNTAYVDKSARVGPTAEQINKRRLEEEEKLRAERCVRVQRQVLEKKINDFICGDDVLSPLGRHLHRCLRERQQQQHTRDEQPVTEEEEDNNDKKNDRVRYISTSFLLDGVYALVEANHKRAVISDIKTKHFAEAPPGSSARLNLIDSELSVRHTIFHDKRLSTTYEDNLQRLLLSPAFGFNHTMRLAPRGALVAHVAMFSPEDDPELQLDGPNAEVTTLRALLMNIIDGSLYHGMTIGGLLSSPPLTCRIDGNFDSDRLKHFCDNLLLASHRATLLTFLRFKPWRSGMYPSERFIINSTSGLLITIKSRDVILDDVSGHWLYAVKGTNKTREIRYASSFDALLYQLLNNY</sequence>
<gene>
    <name evidence="2" type="ORF">ElyMa_005791400</name>
</gene>